<feature type="domain" description="DUF1468" evidence="2">
    <location>
        <begin position="6"/>
        <end position="153"/>
    </location>
</feature>
<accession>A0ABV3RSR3</accession>
<dbReference type="RefSeq" id="WP_367879739.1">
    <property type="nucleotide sequence ID" value="NZ_JBFNXX010000029.1"/>
</dbReference>
<keyword evidence="1" id="KW-0812">Transmembrane</keyword>
<keyword evidence="1" id="KW-1133">Transmembrane helix</keyword>
<evidence type="ECO:0000313" key="4">
    <source>
        <dbReference type="Proteomes" id="UP001556098"/>
    </source>
</evidence>
<evidence type="ECO:0000259" key="2">
    <source>
        <dbReference type="Pfam" id="PF07331"/>
    </source>
</evidence>
<organism evidence="3 4">
    <name type="scientific">Sulfitobacter sediminis</name>
    <dbReference type="NCBI Taxonomy" id="3234186"/>
    <lineage>
        <taxon>Bacteria</taxon>
        <taxon>Pseudomonadati</taxon>
        <taxon>Pseudomonadota</taxon>
        <taxon>Alphaproteobacteria</taxon>
        <taxon>Rhodobacterales</taxon>
        <taxon>Roseobacteraceae</taxon>
        <taxon>Sulfitobacter</taxon>
    </lineage>
</organism>
<proteinExistence type="predicted"/>
<sequence>MALDRWIAFVILCVALIYSYAAFFTMDQLLPPFMQRNPIWPSTFPKVLSVLAILTSLVILLGVEKAPEKDSPPEIDYRRLGDYHLWQAIALLALMVAYALLLRPAGFLLSTVSFLTLGAVILGERKFYILLPVAILATGVVWYLVERVLGIFLRPLPFFF</sequence>
<keyword evidence="4" id="KW-1185">Reference proteome</keyword>
<keyword evidence="1" id="KW-0472">Membrane</keyword>
<gene>
    <name evidence="3" type="ORF">AB2B41_20750</name>
</gene>
<dbReference type="EMBL" id="JBFNXX010000029">
    <property type="protein sequence ID" value="MEW9922042.1"/>
    <property type="molecule type" value="Genomic_DNA"/>
</dbReference>
<comment type="caution">
    <text evidence="3">The sequence shown here is derived from an EMBL/GenBank/DDBJ whole genome shotgun (WGS) entry which is preliminary data.</text>
</comment>
<dbReference type="Proteomes" id="UP001556098">
    <property type="component" value="Unassembled WGS sequence"/>
</dbReference>
<evidence type="ECO:0000256" key="1">
    <source>
        <dbReference type="SAM" id="Phobius"/>
    </source>
</evidence>
<feature type="transmembrane region" description="Helical" evidence="1">
    <location>
        <begin position="83"/>
        <end position="101"/>
    </location>
</feature>
<dbReference type="Pfam" id="PF07331">
    <property type="entry name" value="TctB"/>
    <property type="match status" value="1"/>
</dbReference>
<feature type="transmembrane region" description="Helical" evidence="1">
    <location>
        <begin position="128"/>
        <end position="145"/>
    </location>
</feature>
<feature type="transmembrane region" description="Helical" evidence="1">
    <location>
        <begin position="106"/>
        <end position="122"/>
    </location>
</feature>
<feature type="transmembrane region" description="Helical" evidence="1">
    <location>
        <begin position="47"/>
        <end position="63"/>
    </location>
</feature>
<evidence type="ECO:0000313" key="3">
    <source>
        <dbReference type="EMBL" id="MEW9922042.1"/>
    </source>
</evidence>
<name>A0ABV3RSR3_9RHOB</name>
<reference evidence="3 4" key="1">
    <citation type="submission" date="2024-07" db="EMBL/GenBank/DDBJ databases">
        <title>Marimonas sp.nov., isolated from tidal-flat sediment.</title>
        <authorList>
            <person name="Jayan J.N."/>
            <person name="Lee S.S."/>
        </authorList>
    </citation>
    <scope>NUCLEOTIDE SEQUENCE [LARGE SCALE GENOMIC DNA]</scope>
    <source>
        <strain evidence="3 4">MJW-29</strain>
    </source>
</reference>
<protein>
    <submittedName>
        <fullName evidence="3">Tripartite tricarboxylate transporter TctB family protein</fullName>
    </submittedName>
</protein>
<feature type="transmembrane region" description="Helical" evidence="1">
    <location>
        <begin position="6"/>
        <end position="26"/>
    </location>
</feature>
<dbReference type="InterPro" id="IPR009936">
    <property type="entry name" value="DUF1468"/>
</dbReference>